<dbReference type="InterPro" id="IPR059068">
    <property type="entry name" value="TPR_P4H"/>
</dbReference>
<evidence type="ECO:0000313" key="2">
    <source>
        <dbReference type="EMBL" id="VDN27545.1"/>
    </source>
</evidence>
<dbReference type="Pfam" id="PF23558">
    <property type="entry name" value="TPR_P4H"/>
    <property type="match status" value="1"/>
</dbReference>
<evidence type="ECO:0000259" key="1">
    <source>
        <dbReference type="Pfam" id="PF23558"/>
    </source>
</evidence>
<evidence type="ECO:0000313" key="3">
    <source>
        <dbReference type="Proteomes" id="UP000271098"/>
    </source>
</evidence>
<sequence length="205" mass="24105">MLNFLFVAKDCFEIGRSAYNAEDYYHTIIWMEAAQERLSSEMPNGSLELSDILEYLAFSLYKQGNLKRALLLTEQLYKIAPNHPRAKNNIKWYEDLLEEEGVRPIDFRRNIPPLINKRPDDGLDVRERDMYEALCRNEVPVSVKETSKLYCYYKMDRSFLRLAPFKVEILRFSPLAVLFHSVMSDEEVTMIQMLAMPRVLSLFCI</sequence>
<proteinExistence type="predicted"/>
<feature type="domain" description="Prolyl 4-hydroxylase peptide-substrate-binding" evidence="1">
    <location>
        <begin position="8"/>
        <end position="99"/>
    </location>
</feature>
<dbReference type="OrthoDB" id="5850448at2759"/>
<evidence type="ECO:0000313" key="4">
    <source>
        <dbReference type="WBParaSite" id="GPUH_0001628201-mRNA-1"/>
    </source>
</evidence>
<dbReference type="InterPro" id="IPR011990">
    <property type="entry name" value="TPR-like_helical_dom_sf"/>
</dbReference>
<reference evidence="4" key="1">
    <citation type="submission" date="2016-06" db="UniProtKB">
        <authorList>
            <consortium name="WormBaseParasite"/>
        </authorList>
    </citation>
    <scope>IDENTIFICATION</scope>
</reference>
<dbReference type="Gene3D" id="1.25.40.10">
    <property type="entry name" value="Tetratricopeptide repeat domain"/>
    <property type="match status" value="1"/>
</dbReference>
<dbReference type="Proteomes" id="UP000271098">
    <property type="component" value="Unassembled WGS sequence"/>
</dbReference>
<name>A0A183E5L9_9BILA</name>
<gene>
    <name evidence="2" type="ORF">GPUH_LOCUS16261</name>
</gene>
<reference evidence="2 3" key="2">
    <citation type="submission" date="2018-11" db="EMBL/GenBank/DDBJ databases">
        <authorList>
            <consortium name="Pathogen Informatics"/>
        </authorList>
    </citation>
    <scope>NUCLEOTIDE SEQUENCE [LARGE SCALE GENOMIC DNA]</scope>
</reference>
<organism evidence="4">
    <name type="scientific">Gongylonema pulchrum</name>
    <dbReference type="NCBI Taxonomy" id="637853"/>
    <lineage>
        <taxon>Eukaryota</taxon>
        <taxon>Metazoa</taxon>
        <taxon>Ecdysozoa</taxon>
        <taxon>Nematoda</taxon>
        <taxon>Chromadorea</taxon>
        <taxon>Rhabditida</taxon>
        <taxon>Spirurina</taxon>
        <taxon>Spiruromorpha</taxon>
        <taxon>Spiruroidea</taxon>
        <taxon>Gongylonematidae</taxon>
        <taxon>Gongylonema</taxon>
    </lineage>
</organism>
<dbReference type="SUPFAM" id="SSF48452">
    <property type="entry name" value="TPR-like"/>
    <property type="match status" value="1"/>
</dbReference>
<dbReference type="AlphaFoldDB" id="A0A183E5L9"/>
<dbReference type="FunFam" id="1.25.40.10:FF:000006">
    <property type="entry name" value="Prolyl 4-hydroxylase subunit alpha 2"/>
    <property type="match status" value="1"/>
</dbReference>
<dbReference type="WBParaSite" id="GPUH_0001628201-mRNA-1">
    <property type="protein sequence ID" value="GPUH_0001628201-mRNA-1"/>
    <property type="gene ID" value="GPUH_0001628201"/>
</dbReference>
<keyword evidence="3" id="KW-1185">Reference proteome</keyword>
<dbReference type="EMBL" id="UYRT01083500">
    <property type="protein sequence ID" value="VDN27545.1"/>
    <property type="molecule type" value="Genomic_DNA"/>
</dbReference>
<protein>
    <submittedName>
        <fullName evidence="4">TPR_REGION domain-containing protein</fullName>
    </submittedName>
</protein>
<accession>A0A183E5L9</accession>